<evidence type="ECO:0000259" key="3">
    <source>
        <dbReference type="PROSITE" id="PS50966"/>
    </source>
</evidence>
<dbReference type="EMBL" id="JAVDWU010000006">
    <property type="protein sequence ID" value="MDR7151254.1"/>
    <property type="molecule type" value="Genomic_DNA"/>
</dbReference>
<feature type="region of interest" description="Disordered" evidence="2">
    <location>
        <begin position="109"/>
        <end position="136"/>
    </location>
</feature>
<dbReference type="Pfam" id="PF04434">
    <property type="entry name" value="SWIM"/>
    <property type="match status" value="1"/>
</dbReference>
<evidence type="ECO:0000256" key="2">
    <source>
        <dbReference type="SAM" id="MobiDB-lite"/>
    </source>
</evidence>
<evidence type="ECO:0000313" key="4">
    <source>
        <dbReference type="EMBL" id="MDR7151254.1"/>
    </source>
</evidence>
<gene>
    <name evidence="4" type="ORF">J2W49_003227</name>
</gene>
<evidence type="ECO:0000256" key="1">
    <source>
        <dbReference type="PROSITE-ProRule" id="PRU00325"/>
    </source>
</evidence>
<keyword evidence="1" id="KW-0863">Zinc-finger</keyword>
<keyword evidence="5" id="KW-1185">Reference proteome</keyword>
<reference evidence="4 5" key="1">
    <citation type="submission" date="2023-07" db="EMBL/GenBank/DDBJ databases">
        <title>Sorghum-associated microbial communities from plants grown in Nebraska, USA.</title>
        <authorList>
            <person name="Schachtman D."/>
        </authorList>
    </citation>
    <scope>NUCLEOTIDE SEQUENCE [LARGE SCALE GENOMIC DNA]</scope>
    <source>
        <strain evidence="4 5">4249</strain>
    </source>
</reference>
<protein>
    <recommendedName>
        <fullName evidence="3">SWIM-type domain-containing protein</fullName>
    </recommendedName>
</protein>
<comment type="caution">
    <text evidence="4">The sequence shown here is derived from an EMBL/GenBank/DDBJ whole genome shotgun (WGS) entry which is preliminary data.</text>
</comment>
<sequence length="441" mass="48342">MQDTASVLALAPDEASAKAARGLVAPAKWPALGADEVAVWGECQGSGSKPYQTQVDLSGPAFRCSCPSRKFPCKHGLALLLLKVDDASRFKAARPAWVDEWLASREQKEKKKEEREAQKAEAPPPDPKSVAKREAQRWERIEGAAQDLQRWMADQLAHGLGAVDDDTVKGWQAMAARMVDAQAPGLGQRLLQAAEQVRQGADWPEQVLHRLGLLQLACDGLQRRASLPEAVQADLRQVAGWPVDKDGVIAHGDAVTDRWTVLGVVQEMRDAKLTERRVWLHGQRSQRRALLLDHAYGGRGFEQVWVGASSAEAVLHFFPGAAPLRALCEGPQLGGAAVWPAEPLAQEWDRITQRMAASPWMGLHPLVLHDATPERTPLGWRCLVQGRSLDMRTDEAFGWQLLAHSGGRALNLAGEWDGQAFSPMSAWRDGEAAPLWTRSQA</sequence>
<proteinExistence type="predicted"/>
<dbReference type="Proteomes" id="UP001265700">
    <property type="component" value="Unassembled WGS sequence"/>
</dbReference>
<feature type="compositionally biased region" description="Basic and acidic residues" evidence="2">
    <location>
        <begin position="109"/>
        <end position="119"/>
    </location>
</feature>
<keyword evidence="1" id="KW-0479">Metal-binding</keyword>
<organism evidence="4 5">
    <name type="scientific">Hydrogenophaga palleronii</name>
    <dbReference type="NCBI Taxonomy" id="65655"/>
    <lineage>
        <taxon>Bacteria</taxon>
        <taxon>Pseudomonadati</taxon>
        <taxon>Pseudomonadota</taxon>
        <taxon>Betaproteobacteria</taxon>
        <taxon>Burkholderiales</taxon>
        <taxon>Comamonadaceae</taxon>
        <taxon>Hydrogenophaga</taxon>
    </lineage>
</organism>
<accession>A0ABU1WQD3</accession>
<dbReference type="PROSITE" id="PS50966">
    <property type="entry name" value="ZF_SWIM"/>
    <property type="match status" value="1"/>
</dbReference>
<keyword evidence="1" id="KW-0862">Zinc</keyword>
<feature type="domain" description="SWIM-type" evidence="3">
    <location>
        <begin position="51"/>
        <end position="84"/>
    </location>
</feature>
<evidence type="ECO:0000313" key="5">
    <source>
        <dbReference type="Proteomes" id="UP001265700"/>
    </source>
</evidence>
<dbReference type="RefSeq" id="WP_310318263.1">
    <property type="nucleotide sequence ID" value="NZ_JAVDWU010000006.1"/>
</dbReference>
<name>A0ABU1WQD3_9BURK</name>
<dbReference type="InterPro" id="IPR007527">
    <property type="entry name" value="Znf_SWIM"/>
</dbReference>